<proteinExistence type="predicted"/>
<dbReference type="eggNOG" id="KOG4197">
    <property type="taxonomic scope" value="Eukaryota"/>
</dbReference>
<evidence type="ECO:0000313" key="3">
    <source>
        <dbReference type="EMBL" id="ERN12288.1"/>
    </source>
</evidence>
<dbReference type="AlphaFoldDB" id="W1PW15"/>
<sequence>MEDNWVLPNDVTYGVVIKSYHKEGRPSEALSLLNEKLEKKFMPCPTPCCKFFYLICKEGKVDEARMLWKKLLKRKYTRIMLYSTLIYWLCKGGKLKAMRKLFDEFEKGFYPSTLTYNRMGSCKRQGDYGMIYSAKRVLLRFFTYNRLIKGFSSIGRAIEGFSIFGGNATQRVRSQ</sequence>
<dbReference type="Pfam" id="PF01535">
    <property type="entry name" value="PPR"/>
    <property type="match status" value="4"/>
</dbReference>
<dbReference type="PANTHER" id="PTHR47932:SF74">
    <property type="entry name" value="BOX HELICASE FAMILY PROTEIN, PUTATIVE, EXPRESSED-RELATED"/>
    <property type="match status" value="1"/>
</dbReference>
<organism evidence="3 4">
    <name type="scientific">Amborella trichopoda</name>
    <dbReference type="NCBI Taxonomy" id="13333"/>
    <lineage>
        <taxon>Eukaryota</taxon>
        <taxon>Viridiplantae</taxon>
        <taxon>Streptophyta</taxon>
        <taxon>Embryophyta</taxon>
        <taxon>Tracheophyta</taxon>
        <taxon>Spermatophyta</taxon>
        <taxon>Magnoliopsida</taxon>
        <taxon>Amborellales</taxon>
        <taxon>Amborellaceae</taxon>
        <taxon>Amborella</taxon>
    </lineage>
</organism>
<keyword evidence="4" id="KW-1185">Reference proteome</keyword>
<evidence type="ECO:0008006" key="5">
    <source>
        <dbReference type="Google" id="ProtNLM"/>
    </source>
</evidence>
<dbReference type="PANTHER" id="PTHR47932">
    <property type="entry name" value="ATPASE EXPRESSION PROTEIN 3"/>
    <property type="match status" value="1"/>
</dbReference>
<name>W1PW15_AMBTC</name>
<dbReference type="HOGENOM" id="CLU_1534604_0_0_1"/>
<feature type="repeat" description="PPR" evidence="2">
    <location>
        <begin position="9"/>
        <end position="43"/>
    </location>
</feature>
<gene>
    <name evidence="3" type="ORF">AMTR_s00025p00012200</name>
</gene>
<dbReference type="Gene3D" id="1.25.40.10">
    <property type="entry name" value="Tetratricopeptide repeat domain"/>
    <property type="match status" value="2"/>
</dbReference>
<dbReference type="GO" id="GO:0003729">
    <property type="term" value="F:mRNA binding"/>
    <property type="evidence" value="ECO:0000318"/>
    <property type="project" value="GO_Central"/>
</dbReference>
<evidence type="ECO:0000313" key="4">
    <source>
        <dbReference type="Proteomes" id="UP000017836"/>
    </source>
</evidence>
<dbReference type="EMBL" id="KI392614">
    <property type="protein sequence ID" value="ERN12288.1"/>
    <property type="molecule type" value="Genomic_DNA"/>
</dbReference>
<dbReference type="InterPro" id="IPR011990">
    <property type="entry name" value="TPR-like_helical_dom_sf"/>
</dbReference>
<accession>W1PW15</accession>
<reference evidence="4" key="1">
    <citation type="journal article" date="2013" name="Science">
        <title>The Amborella genome and the evolution of flowering plants.</title>
        <authorList>
            <consortium name="Amborella Genome Project"/>
        </authorList>
    </citation>
    <scope>NUCLEOTIDE SEQUENCE [LARGE SCALE GENOMIC DNA]</scope>
</reference>
<dbReference type="Gramene" id="ERN12288">
    <property type="protein sequence ID" value="ERN12288"/>
    <property type="gene ID" value="AMTR_s00025p00012200"/>
</dbReference>
<dbReference type="Proteomes" id="UP000017836">
    <property type="component" value="Unassembled WGS sequence"/>
</dbReference>
<dbReference type="PROSITE" id="PS51375">
    <property type="entry name" value="PPR"/>
    <property type="match status" value="1"/>
</dbReference>
<dbReference type="InterPro" id="IPR002885">
    <property type="entry name" value="PPR_rpt"/>
</dbReference>
<protein>
    <recommendedName>
        <fullName evidence="5">Pentacotripeptide-repeat region of PRORP domain-containing protein</fullName>
    </recommendedName>
</protein>
<dbReference type="NCBIfam" id="TIGR00756">
    <property type="entry name" value="PPR"/>
    <property type="match status" value="1"/>
</dbReference>
<evidence type="ECO:0000256" key="2">
    <source>
        <dbReference type="PROSITE-ProRule" id="PRU00708"/>
    </source>
</evidence>
<evidence type="ECO:0000256" key="1">
    <source>
        <dbReference type="ARBA" id="ARBA00022737"/>
    </source>
</evidence>
<keyword evidence="1" id="KW-0677">Repeat</keyword>